<evidence type="ECO:0000313" key="3">
    <source>
        <dbReference type="EMBL" id="RUL61543.1"/>
    </source>
</evidence>
<dbReference type="Gene3D" id="3.40.50.1820">
    <property type="entry name" value="alpha/beta hydrolase"/>
    <property type="match status" value="1"/>
</dbReference>
<dbReference type="PRINTS" id="PR00412">
    <property type="entry name" value="EPOXHYDRLASE"/>
</dbReference>
<name>A0A3S0RCD8_9GAMM</name>
<dbReference type="PRINTS" id="PR00111">
    <property type="entry name" value="ABHYDROLASE"/>
</dbReference>
<dbReference type="GO" id="GO:0016787">
    <property type="term" value="F:hydrolase activity"/>
    <property type="evidence" value="ECO:0007669"/>
    <property type="project" value="UniProtKB-KW"/>
</dbReference>
<protein>
    <submittedName>
        <fullName evidence="3">Alpha/beta hydrolase</fullName>
    </submittedName>
</protein>
<gene>
    <name evidence="3" type="ORF">EKH79_18095</name>
</gene>
<dbReference type="PANTHER" id="PTHR43798">
    <property type="entry name" value="MONOACYLGLYCEROL LIPASE"/>
    <property type="match status" value="1"/>
</dbReference>
<dbReference type="RefSeq" id="WP_126675251.1">
    <property type="nucleotide sequence ID" value="NZ_RYZR01000008.1"/>
</dbReference>
<dbReference type="OrthoDB" id="9780765at2"/>
<dbReference type="InterPro" id="IPR029058">
    <property type="entry name" value="AB_hydrolase_fold"/>
</dbReference>
<keyword evidence="1" id="KW-0812">Transmembrane</keyword>
<dbReference type="InterPro" id="IPR000639">
    <property type="entry name" value="Epox_hydrolase-like"/>
</dbReference>
<feature type="transmembrane region" description="Helical" evidence="1">
    <location>
        <begin position="6"/>
        <end position="29"/>
    </location>
</feature>
<reference evidence="3 4" key="1">
    <citation type="submission" date="2018-12" db="EMBL/GenBank/DDBJ databases">
        <title>Dyella dinghuensis sp. nov. DHOA06 and Dyella choica sp. nov. 4M-K27, isolated from forest soil.</title>
        <authorList>
            <person name="Qiu L.-H."/>
            <person name="Gao Z.-H."/>
        </authorList>
    </citation>
    <scope>NUCLEOTIDE SEQUENCE [LARGE SCALE GENOMIC DNA]</scope>
    <source>
        <strain evidence="3 4">DHOA06</strain>
    </source>
</reference>
<organism evidence="3 4">
    <name type="scientific">Dyella dinghuensis</name>
    <dbReference type="NCBI Taxonomy" id="1920169"/>
    <lineage>
        <taxon>Bacteria</taxon>
        <taxon>Pseudomonadati</taxon>
        <taxon>Pseudomonadota</taxon>
        <taxon>Gammaproteobacteria</taxon>
        <taxon>Lysobacterales</taxon>
        <taxon>Rhodanobacteraceae</taxon>
        <taxon>Dyella</taxon>
    </lineage>
</organism>
<dbReference type="SUPFAM" id="SSF53474">
    <property type="entry name" value="alpha/beta-Hydrolases"/>
    <property type="match status" value="1"/>
</dbReference>
<sequence>MIIGWVVVAVIGALVLLSAGLMFFTLLAARYAEKLVPPIGTFVDVDGARLHFVDRGAGPVIVMVHGLAGNLRNFYALIERLSVDHRVVAVDRPGCGYSTMRSGEHPSMRAQAALIAQLIRKLHLGQPTVVGHSMGGALSLALAIDHPDCVRALALIAPLSNVERAPPNGLKILRIKSPLVQWMVAWMFSAPIGKLIHRESLKAVFAPEAAVESFDTSGGAVLGLRPWAFSAACKDMVAISREMAAIPPSYPTLTIPVSVIFGRQDAVLNHETHGEQLVAALPNGNLHVMEGGGHMILVTQPDHVADLIRQSTHHRSTSSA</sequence>
<keyword evidence="1" id="KW-0472">Membrane</keyword>
<evidence type="ECO:0000313" key="4">
    <source>
        <dbReference type="Proteomes" id="UP000267077"/>
    </source>
</evidence>
<dbReference type="InterPro" id="IPR050266">
    <property type="entry name" value="AB_hydrolase_sf"/>
</dbReference>
<evidence type="ECO:0000256" key="1">
    <source>
        <dbReference type="SAM" id="Phobius"/>
    </source>
</evidence>
<dbReference type="EMBL" id="RYZR01000008">
    <property type="protein sequence ID" value="RUL61543.1"/>
    <property type="molecule type" value="Genomic_DNA"/>
</dbReference>
<dbReference type="AlphaFoldDB" id="A0A3S0RCD8"/>
<keyword evidence="4" id="KW-1185">Reference proteome</keyword>
<evidence type="ECO:0000259" key="2">
    <source>
        <dbReference type="Pfam" id="PF00561"/>
    </source>
</evidence>
<keyword evidence="3" id="KW-0378">Hydrolase</keyword>
<keyword evidence="1" id="KW-1133">Transmembrane helix</keyword>
<accession>A0A3S0RCD8</accession>
<dbReference type="InterPro" id="IPR000073">
    <property type="entry name" value="AB_hydrolase_1"/>
</dbReference>
<feature type="domain" description="AB hydrolase-1" evidence="2">
    <location>
        <begin position="59"/>
        <end position="172"/>
    </location>
</feature>
<comment type="caution">
    <text evidence="3">The sequence shown here is derived from an EMBL/GenBank/DDBJ whole genome shotgun (WGS) entry which is preliminary data.</text>
</comment>
<dbReference type="Pfam" id="PF00561">
    <property type="entry name" value="Abhydrolase_1"/>
    <property type="match status" value="1"/>
</dbReference>
<proteinExistence type="predicted"/>
<dbReference type="Proteomes" id="UP000267077">
    <property type="component" value="Unassembled WGS sequence"/>
</dbReference>